<keyword evidence="5" id="KW-0378">Hydrolase</keyword>
<dbReference type="GO" id="GO:0005507">
    <property type="term" value="F:copper ion binding"/>
    <property type="evidence" value="ECO:0007669"/>
    <property type="project" value="TreeGrafter"/>
</dbReference>
<organism evidence="11 12">
    <name type="scientific">Tectimicrobiota bacterium</name>
    <dbReference type="NCBI Taxonomy" id="2528274"/>
    <lineage>
        <taxon>Bacteria</taxon>
        <taxon>Pseudomonadati</taxon>
        <taxon>Nitrospinota/Tectimicrobiota group</taxon>
        <taxon>Candidatus Tectimicrobiota</taxon>
    </lineage>
</organism>
<protein>
    <recommendedName>
        <fullName evidence="10">Purine nucleoside phosphorylase</fullName>
    </recommendedName>
</protein>
<dbReference type="PANTHER" id="PTHR30616">
    <property type="entry name" value="UNCHARACTERIZED PROTEIN YFIH"/>
    <property type="match status" value="1"/>
</dbReference>
<dbReference type="InterPro" id="IPR038371">
    <property type="entry name" value="Cu_polyphenol_OxRdtase_sf"/>
</dbReference>
<comment type="similarity">
    <text evidence="2 10">Belongs to the purine nucleoside phosphorylase YfiH/LACC1 family.</text>
</comment>
<evidence type="ECO:0000256" key="6">
    <source>
        <dbReference type="ARBA" id="ARBA00022833"/>
    </source>
</evidence>
<evidence type="ECO:0000256" key="4">
    <source>
        <dbReference type="ARBA" id="ARBA00022723"/>
    </source>
</evidence>
<keyword evidence="4" id="KW-0479">Metal-binding</keyword>
<dbReference type="InterPro" id="IPR003730">
    <property type="entry name" value="Cu_polyphenol_OxRdtase"/>
</dbReference>
<keyword evidence="3" id="KW-0808">Transferase</keyword>
<gene>
    <name evidence="11" type="primary">pgeF</name>
    <name evidence="11" type="ORF">HY730_00715</name>
</gene>
<dbReference type="InterPro" id="IPR011324">
    <property type="entry name" value="Cytotoxic_necrot_fac-like_cat"/>
</dbReference>
<dbReference type="EMBL" id="JACQWF010000030">
    <property type="protein sequence ID" value="MBI4594882.1"/>
    <property type="molecule type" value="Genomic_DNA"/>
</dbReference>
<dbReference type="GO" id="GO:0016787">
    <property type="term" value="F:hydrolase activity"/>
    <property type="evidence" value="ECO:0007669"/>
    <property type="project" value="UniProtKB-KW"/>
</dbReference>
<dbReference type="NCBIfam" id="TIGR00726">
    <property type="entry name" value="peptidoglycan editing factor PgeF"/>
    <property type="match status" value="1"/>
</dbReference>
<evidence type="ECO:0000256" key="1">
    <source>
        <dbReference type="ARBA" id="ARBA00000553"/>
    </source>
</evidence>
<comment type="catalytic activity">
    <reaction evidence="9">
        <text>S-methyl-5'-thioadenosine + phosphate = 5-(methylsulfanyl)-alpha-D-ribose 1-phosphate + adenine</text>
        <dbReference type="Rhea" id="RHEA:11852"/>
        <dbReference type="ChEBI" id="CHEBI:16708"/>
        <dbReference type="ChEBI" id="CHEBI:17509"/>
        <dbReference type="ChEBI" id="CHEBI:43474"/>
        <dbReference type="ChEBI" id="CHEBI:58533"/>
        <dbReference type="EC" id="2.4.2.28"/>
    </reaction>
    <physiologicalReaction direction="left-to-right" evidence="9">
        <dbReference type="Rhea" id="RHEA:11853"/>
    </physiologicalReaction>
</comment>
<dbReference type="AlphaFoldDB" id="A0A933GJT9"/>
<evidence type="ECO:0000256" key="10">
    <source>
        <dbReference type="RuleBase" id="RU361274"/>
    </source>
</evidence>
<comment type="catalytic activity">
    <reaction evidence="7">
        <text>adenosine + H2O + H(+) = inosine + NH4(+)</text>
        <dbReference type="Rhea" id="RHEA:24408"/>
        <dbReference type="ChEBI" id="CHEBI:15377"/>
        <dbReference type="ChEBI" id="CHEBI:15378"/>
        <dbReference type="ChEBI" id="CHEBI:16335"/>
        <dbReference type="ChEBI" id="CHEBI:17596"/>
        <dbReference type="ChEBI" id="CHEBI:28938"/>
        <dbReference type="EC" id="3.5.4.4"/>
    </reaction>
    <physiologicalReaction direction="left-to-right" evidence="7">
        <dbReference type="Rhea" id="RHEA:24409"/>
    </physiologicalReaction>
</comment>
<evidence type="ECO:0000256" key="7">
    <source>
        <dbReference type="ARBA" id="ARBA00047989"/>
    </source>
</evidence>
<evidence type="ECO:0000256" key="5">
    <source>
        <dbReference type="ARBA" id="ARBA00022801"/>
    </source>
</evidence>
<evidence type="ECO:0000256" key="8">
    <source>
        <dbReference type="ARBA" id="ARBA00048968"/>
    </source>
</evidence>
<comment type="caution">
    <text evidence="11">The sequence shown here is derived from an EMBL/GenBank/DDBJ whole genome shotgun (WGS) entry which is preliminary data.</text>
</comment>
<dbReference type="Pfam" id="PF02578">
    <property type="entry name" value="Cu-oxidase_4"/>
    <property type="match status" value="1"/>
</dbReference>
<dbReference type="SUPFAM" id="SSF64438">
    <property type="entry name" value="CNF1/YfiH-like putative cysteine hydrolases"/>
    <property type="match status" value="1"/>
</dbReference>
<evidence type="ECO:0000256" key="3">
    <source>
        <dbReference type="ARBA" id="ARBA00022679"/>
    </source>
</evidence>
<dbReference type="CDD" id="cd16833">
    <property type="entry name" value="YfiH"/>
    <property type="match status" value="1"/>
</dbReference>
<evidence type="ECO:0000313" key="11">
    <source>
        <dbReference type="EMBL" id="MBI4594882.1"/>
    </source>
</evidence>
<accession>A0A933GJT9</accession>
<evidence type="ECO:0000256" key="9">
    <source>
        <dbReference type="ARBA" id="ARBA00049893"/>
    </source>
</evidence>
<name>A0A933GJT9_UNCTE</name>
<keyword evidence="6" id="KW-0862">Zinc</keyword>
<evidence type="ECO:0000313" key="12">
    <source>
        <dbReference type="Proteomes" id="UP000772181"/>
    </source>
</evidence>
<comment type="catalytic activity">
    <reaction evidence="1">
        <text>inosine + phosphate = alpha-D-ribose 1-phosphate + hypoxanthine</text>
        <dbReference type="Rhea" id="RHEA:27646"/>
        <dbReference type="ChEBI" id="CHEBI:17368"/>
        <dbReference type="ChEBI" id="CHEBI:17596"/>
        <dbReference type="ChEBI" id="CHEBI:43474"/>
        <dbReference type="ChEBI" id="CHEBI:57720"/>
        <dbReference type="EC" id="2.4.2.1"/>
    </reaction>
    <physiologicalReaction direction="left-to-right" evidence="1">
        <dbReference type="Rhea" id="RHEA:27647"/>
    </physiologicalReaction>
</comment>
<proteinExistence type="inferred from homology"/>
<reference evidence="11" key="1">
    <citation type="submission" date="2020-07" db="EMBL/GenBank/DDBJ databases">
        <title>Huge and variable diversity of episymbiotic CPR bacteria and DPANN archaea in groundwater ecosystems.</title>
        <authorList>
            <person name="He C.Y."/>
            <person name="Keren R."/>
            <person name="Whittaker M."/>
            <person name="Farag I.F."/>
            <person name="Doudna J."/>
            <person name="Cate J.H.D."/>
            <person name="Banfield J.F."/>
        </authorList>
    </citation>
    <scope>NUCLEOTIDE SEQUENCE</scope>
    <source>
        <strain evidence="11">NC_groundwater_1482_Ag_S-0.65um_47_24</strain>
    </source>
</reference>
<sequence length="268" mass="29511">MINVKRELHLVQGGDFPYIQIPKLNQIEGFFHMFTTRNGGYSQGPYASFNLSFASGDSLESVTANKNLLSQFFGKQVIFPKQIHGNNIVILDDYSERINASLPADGLISNLKGGCIGVLTADCLPLILVAPEKKCVALVHAGWRSSFGGIAKKAVDMLKARFGANPRSILVGIGPCIRVCCYEVGAELADFVKQRFPDQNELVIPGNGTVRVFLDLVKFNLLTLFEEGVSPENTFDCNLCTYCQQDLFFSHRAQRGPTGRQAAVAMWR</sequence>
<dbReference type="Gene3D" id="3.60.140.10">
    <property type="entry name" value="CNF1/YfiH-like putative cysteine hydrolases"/>
    <property type="match status" value="1"/>
</dbReference>
<comment type="catalytic activity">
    <reaction evidence="8">
        <text>adenosine + phosphate = alpha-D-ribose 1-phosphate + adenine</text>
        <dbReference type="Rhea" id="RHEA:27642"/>
        <dbReference type="ChEBI" id="CHEBI:16335"/>
        <dbReference type="ChEBI" id="CHEBI:16708"/>
        <dbReference type="ChEBI" id="CHEBI:43474"/>
        <dbReference type="ChEBI" id="CHEBI:57720"/>
        <dbReference type="EC" id="2.4.2.1"/>
    </reaction>
    <physiologicalReaction direction="left-to-right" evidence="8">
        <dbReference type="Rhea" id="RHEA:27643"/>
    </physiologicalReaction>
</comment>
<evidence type="ECO:0000256" key="2">
    <source>
        <dbReference type="ARBA" id="ARBA00007353"/>
    </source>
</evidence>
<dbReference type="Proteomes" id="UP000772181">
    <property type="component" value="Unassembled WGS sequence"/>
</dbReference>
<dbReference type="PANTHER" id="PTHR30616:SF2">
    <property type="entry name" value="PURINE NUCLEOSIDE PHOSPHORYLASE LACC1"/>
    <property type="match status" value="1"/>
</dbReference>
<dbReference type="GO" id="GO:0017061">
    <property type="term" value="F:S-methyl-5-thioadenosine phosphorylase activity"/>
    <property type="evidence" value="ECO:0007669"/>
    <property type="project" value="UniProtKB-EC"/>
</dbReference>